<evidence type="ECO:0000313" key="2">
    <source>
        <dbReference type="EMBL" id="MBB5874186.1"/>
    </source>
</evidence>
<proteinExistence type="predicted"/>
<dbReference type="RefSeq" id="WP_184846105.1">
    <property type="nucleotide sequence ID" value="NZ_JACHMN010000003.1"/>
</dbReference>
<accession>A0A841C2R1</accession>
<name>A0A841C2R1_9ACTN</name>
<feature type="region of interest" description="Disordered" evidence="1">
    <location>
        <begin position="58"/>
        <end position="90"/>
    </location>
</feature>
<gene>
    <name evidence="2" type="ORF">F4553_007620</name>
</gene>
<organism evidence="2 3">
    <name type="scientific">Allocatelliglobosispora scoriae</name>
    <dbReference type="NCBI Taxonomy" id="643052"/>
    <lineage>
        <taxon>Bacteria</taxon>
        <taxon>Bacillati</taxon>
        <taxon>Actinomycetota</taxon>
        <taxon>Actinomycetes</taxon>
        <taxon>Micromonosporales</taxon>
        <taxon>Micromonosporaceae</taxon>
        <taxon>Allocatelliglobosispora</taxon>
    </lineage>
</organism>
<reference evidence="2 3" key="1">
    <citation type="submission" date="2020-08" db="EMBL/GenBank/DDBJ databases">
        <title>Sequencing the genomes of 1000 actinobacteria strains.</title>
        <authorList>
            <person name="Klenk H.-P."/>
        </authorList>
    </citation>
    <scope>NUCLEOTIDE SEQUENCE [LARGE SCALE GENOMIC DNA]</scope>
    <source>
        <strain evidence="2 3">DSM 45362</strain>
    </source>
</reference>
<evidence type="ECO:0000313" key="3">
    <source>
        <dbReference type="Proteomes" id="UP000587527"/>
    </source>
</evidence>
<comment type="caution">
    <text evidence="2">The sequence shown here is derived from an EMBL/GenBank/DDBJ whole genome shotgun (WGS) entry which is preliminary data.</text>
</comment>
<evidence type="ECO:0000256" key="1">
    <source>
        <dbReference type="SAM" id="MobiDB-lite"/>
    </source>
</evidence>
<keyword evidence="3" id="KW-1185">Reference proteome</keyword>
<dbReference type="Proteomes" id="UP000587527">
    <property type="component" value="Unassembled WGS sequence"/>
</dbReference>
<protein>
    <submittedName>
        <fullName evidence="2">Uncharacterized protein</fullName>
    </submittedName>
</protein>
<dbReference type="AlphaFoldDB" id="A0A841C2R1"/>
<sequence length="90" mass="9814">MRTARFISFALDVLSVAEGQGEIVKVEPYEKPGTNAKPCGIKVTTTGGVLYLKVVRTTSPGGDKFDEPEQLPYPDYPVPTENLREQASTL</sequence>
<dbReference type="EMBL" id="JACHMN010000003">
    <property type="protein sequence ID" value="MBB5874186.1"/>
    <property type="molecule type" value="Genomic_DNA"/>
</dbReference>